<feature type="domain" description="Helicase ATP-binding" evidence="6">
    <location>
        <begin position="61"/>
        <end position="233"/>
    </location>
</feature>
<dbReference type="Pfam" id="PF00270">
    <property type="entry name" value="DEAD"/>
    <property type="match status" value="1"/>
</dbReference>
<dbReference type="GO" id="GO:0005524">
    <property type="term" value="F:ATP binding"/>
    <property type="evidence" value="ECO:0007669"/>
    <property type="project" value="UniProtKB-KW"/>
</dbReference>
<dbReference type="EMBL" id="MN739003">
    <property type="protein sequence ID" value="QHT34620.1"/>
    <property type="molecule type" value="Genomic_DNA"/>
</dbReference>
<keyword evidence="3" id="KW-0378">Hydrolase</keyword>
<name>A0A6C0F359_9ZZZZ</name>
<dbReference type="PROSITE" id="PS51192">
    <property type="entry name" value="HELICASE_ATP_BIND_1"/>
    <property type="match status" value="1"/>
</dbReference>
<dbReference type="AlphaFoldDB" id="A0A6C0F359"/>
<dbReference type="Gene3D" id="3.40.50.300">
    <property type="entry name" value="P-loop containing nucleotide triphosphate hydrolases"/>
    <property type="match status" value="2"/>
</dbReference>
<dbReference type="SMART" id="SM00490">
    <property type="entry name" value="HELICc"/>
    <property type="match status" value="1"/>
</dbReference>
<evidence type="ECO:0000256" key="4">
    <source>
        <dbReference type="ARBA" id="ARBA00022806"/>
    </source>
</evidence>
<dbReference type="GO" id="GO:0003676">
    <property type="term" value="F:nucleic acid binding"/>
    <property type="evidence" value="ECO:0007669"/>
    <property type="project" value="InterPro"/>
</dbReference>
<feature type="domain" description="Helicase C-terminal" evidence="7">
    <location>
        <begin position="261"/>
        <end position="405"/>
    </location>
</feature>
<dbReference type="Pfam" id="PF00271">
    <property type="entry name" value="Helicase_C"/>
    <property type="match status" value="1"/>
</dbReference>
<dbReference type="GO" id="GO:0016787">
    <property type="term" value="F:hydrolase activity"/>
    <property type="evidence" value="ECO:0007669"/>
    <property type="project" value="UniProtKB-KW"/>
</dbReference>
<dbReference type="InterPro" id="IPR027417">
    <property type="entry name" value="P-loop_NTPase"/>
</dbReference>
<organism evidence="8">
    <name type="scientific">viral metagenome</name>
    <dbReference type="NCBI Taxonomy" id="1070528"/>
    <lineage>
        <taxon>unclassified sequences</taxon>
        <taxon>metagenomes</taxon>
        <taxon>organismal metagenomes</taxon>
    </lineage>
</organism>
<evidence type="ECO:0000313" key="8">
    <source>
        <dbReference type="EMBL" id="QHT34620.1"/>
    </source>
</evidence>
<dbReference type="InterPro" id="IPR000629">
    <property type="entry name" value="RNA-helicase_DEAD-box_CS"/>
</dbReference>
<dbReference type="SUPFAM" id="SSF52540">
    <property type="entry name" value="P-loop containing nucleoside triphosphate hydrolases"/>
    <property type="match status" value="1"/>
</dbReference>
<dbReference type="PANTHER" id="PTHR47958">
    <property type="entry name" value="ATP-DEPENDENT RNA HELICASE DBP3"/>
    <property type="match status" value="1"/>
</dbReference>
<dbReference type="EC" id="3.6.4.13" evidence="1"/>
<keyword evidence="4" id="KW-0347">Helicase</keyword>
<evidence type="ECO:0000256" key="3">
    <source>
        <dbReference type="ARBA" id="ARBA00022801"/>
    </source>
</evidence>
<sequence length="405" mass="45528">MTTTNTTSTNTINQNVNDTTNTIAPKEFSKWEDLEDFNPELLRGIYAHGFDNPSIIQQKSILSLFEKKDMIAQAQSGTGKTGAFSVGVLHNVDTSINKVQAVILVPTRELAKQIQDVISSLGTFMKQLKIQLLVGGTSTEQDVHALKNNTPHIIVGCPGRVHDMMRRQHIRGADINMIILDEADEMLSIGFKEQVYNIFNFINTNVQVGLFSATLPEELHTLSEKFLRNPVKILVKSEQLTLEGIVQHMIALEDDSQKYSTLKDIYNMLAVTQSIIYCNSIKRVVDLNEAMLQDNFPVCCIHSGMEKHERDAAFSDFKCGKHRVLISSNVTARGIDVQNVGVVINFDVPKDVHTYLHRIGRSGRWGRKGIAINFVTRWDLKKIKEFEAYYQTTITEMPATLNVSS</sequence>
<dbReference type="GO" id="GO:0003724">
    <property type="term" value="F:RNA helicase activity"/>
    <property type="evidence" value="ECO:0007669"/>
    <property type="project" value="UniProtKB-EC"/>
</dbReference>
<keyword evidence="2" id="KW-0547">Nucleotide-binding</keyword>
<evidence type="ECO:0000259" key="7">
    <source>
        <dbReference type="PROSITE" id="PS51194"/>
    </source>
</evidence>
<keyword evidence="5" id="KW-0067">ATP-binding</keyword>
<reference evidence="8" key="1">
    <citation type="journal article" date="2020" name="Nature">
        <title>Giant virus diversity and host interactions through global metagenomics.</title>
        <authorList>
            <person name="Schulz F."/>
            <person name="Roux S."/>
            <person name="Paez-Espino D."/>
            <person name="Jungbluth S."/>
            <person name="Walsh D.A."/>
            <person name="Denef V.J."/>
            <person name="McMahon K.D."/>
            <person name="Konstantinidis K.T."/>
            <person name="Eloe-Fadrosh E.A."/>
            <person name="Kyrpides N.C."/>
            <person name="Woyke T."/>
        </authorList>
    </citation>
    <scope>NUCLEOTIDE SEQUENCE</scope>
    <source>
        <strain evidence="8">GVMAG-M-3300009163-63</strain>
    </source>
</reference>
<protein>
    <recommendedName>
        <fullName evidence="1">RNA helicase</fullName>
        <ecNumber evidence="1">3.6.4.13</ecNumber>
    </recommendedName>
</protein>
<dbReference type="InterPro" id="IPR011545">
    <property type="entry name" value="DEAD/DEAH_box_helicase_dom"/>
</dbReference>
<dbReference type="CDD" id="cd18787">
    <property type="entry name" value="SF2_C_DEAD"/>
    <property type="match status" value="1"/>
</dbReference>
<proteinExistence type="predicted"/>
<evidence type="ECO:0000256" key="5">
    <source>
        <dbReference type="ARBA" id="ARBA00022840"/>
    </source>
</evidence>
<evidence type="ECO:0000259" key="6">
    <source>
        <dbReference type="PROSITE" id="PS51192"/>
    </source>
</evidence>
<evidence type="ECO:0000256" key="1">
    <source>
        <dbReference type="ARBA" id="ARBA00012552"/>
    </source>
</evidence>
<dbReference type="InterPro" id="IPR001650">
    <property type="entry name" value="Helicase_C-like"/>
</dbReference>
<accession>A0A6C0F359</accession>
<dbReference type="PROSITE" id="PS51194">
    <property type="entry name" value="HELICASE_CTER"/>
    <property type="match status" value="1"/>
</dbReference>
<evidence type="ECO:0000256" key="2">
    <source>
        <dbReference type="ARBA" id="ARBA00022741"/>
    </source>
</evidence>
<dbReference type="InterPro" id="IPR014001">
    <property type="entry name" value="Helicase_ATP-bd"/>
</dbReference>
<dbReference type="PROSITE" id="PS00039">
    <property type="entry name" value="DEAD_ATP_HELICASE"/>
    <property type="match status" value="1"/>
</dbReference>
<dbReference type="SMART" id="SM00487">
    <property type="entry name" value="DEXDc"/>
    <property type="match status" value="1"/>
</dbReference>